<sequence length="382" mass="41107">MCVNSRCVPVSEAIPIFARDKCPNNCSGNGVCNNKGNCHCNSGYACPDCLEVGPDQGGSVDSGQGCQAGKEGGGGGVNVAAAVLIPLFLLILIGVAVLVYIKRRTIQDRLSHYKFVRRSTGTRSSQAPPPKRTQPSVLNRRLISNPQPAHQPVQSRPAPPGWPTVPLVVNDQPEPRYAFEKAPGGPQRPSNAPAQPRTGHQSVPLFPPSAAPVPQETVKFRPPPPTRPLAKSNLPRTPSAPPTSPTNRPKLPPSRPPPNYKSVPDIPSAEDAKTTPPVTKRPNAVPPRPKPRAPPNSHRSVPEFPDDIPVAKQRNVEPRPGHQSVPMFNLPEDGGSVKPSAVKANQTRPSPPRRPRANENNEENRVDFRAGLKSVPKPWEKP</sequence>
<dbReference type="OrthoDB" id="5951731at2759"/>
<feature type="region of interest" description="Disordered" evidence="2">
    <location>
        <begin position="117"/>
        <end position="382"/>
    </location>
</feature>
<dbReference type="PROSITE" id="PS01186">
    <property type="entry name" value="EGF_2"/>
    <property type="match status" value="1"/>
</dbReference>
<evidence type="ECO:0000313" key="4">
    <source>
        <dbReference type="EMBL" id="CAB4023755.1"/>
    </source>
</evidence>
<dbReference type="InterPro" id="IPR000742">
    <property type="entry name" value="EGF"/>
</dbReference>
<proteinExistence type="predicted"/>
<feature type="disulfide bond" evidence="1">
    <location>
        <begin position="22"/>
        <end position="32"/>
    </location>
</feature>
<dbReference type="Gene3D" id="2.60.120.260">
    <property type="entry name" value="Galactose-binding domain-like"/>
    <property type="match status" value="1"/>
</dbReference>
<keyword evidence="3" id="KW-0812">Transmembrane</keyword>
<comment type="caution">
    <text evidence="4">The sequence shown here is derived from an EMBL/GenBank/DDBJ whole genome shotgun (WGS) entry which is preliminary data.</text>
</comment>
<keyword evidence="5" id="KW-1185">Reference proteome</keyword>
<gene>
    <name evidence="4" type="ORF">PACLA_8A039024</name>
</gene>
<feature type="transmembrane region" description="Helical" evidence="3">
    <location>
        <begin position="79"/>
        <end position="101"/>
    </location>
</feature>
<evidence type="ECO:0000313" key="5">
    <source>
        <dbReference type="Proteomes" id="UP001152795"/>
    </source>
</evidence>
<dbReference type="EMBL" id="CACRXK020012662">
    <property type="protein sequence ID" value="CAB4023755.1"/>
    <property type="molecule type" value="Genomic_DNA"/>
</dbReference>
<feature type="compositionally biased region" description="Pro residues" evidence="2">
    <location>
        <begin position="238"/>
        <end position="259"/>
    </location>
</feature>
<evidence type="ECO:0000256" key="1">
    <source>
        <dbReference type="PROSITE-ProRule" id="PRU00076"/>
    </source>
</evidence>
<protein>
    <submittedName>
        <fullName evidence="4">Disintegrin and metallo ase domain-containing 12</fullName>
    </submittedName>
</protein>
<dbReference type="PROSITE" id="PS50026">
    <property type="entry name" value="EGF_3"/>
    <property type="match status" value="1"/>
</dbReference>
<dbReference type="GO" id="GO:0006509">
    <property type="term" value="P:membrane protein ectodomain proteolysis"/>
    <property type="evidence" value="ECO:0007669"/>
    <property type="project" value="TreeGrafter"/>
</dbReference>
<feature type="compositionally biased region" description="Pro residues" evidence="2">
    <location>
        <begin position="284"/>
        <end position="294"/>
    </location>
</feature>
<keyword evidence="3" id="KW-0472">Membrane</keyword>
<dbReference type="PANTHER" id="PTHR11905:SF159">
    <property type="entry name" value="ADAM METALLOPROTEASE"/>
    <property type="match status" value="1"/>
</dbReference>
<keyword evidence="3" id="KW-1133">Transmembrane helix</keyword>
<dbReference type="AlphaFoldDB" id="A0A6S7IWJ0"/>
<feature type="disulfide bond" evidence="1">
    <location>
        <begin position="40"/>
        <end position="49"/>
    </location>
</feature>
<name>A0A6S7IWJ0_PARCT</name>
<keyword evidence="1" id="KW-0245">EGF-like domain</keyword>
<organism evidence="4 5">
    <name type="scientific">Paramuricea clavata</name>
    <name type="common">Red gorgonian</name>
    <name type="synonym">Violescent sea-whip</name>
    <dbReference type="NCBI Taxonomy" id="317549"/>
    <lineage>
        <taxon>Eukaryota</taxon>
        <taxon>Metazoa</taxon>
        <taxon>Cnidaria</taxon>
        <taxon>Anthozoa</taxon>
        <taxon>Octocorallia</taxon>
        <taxon>Malacalcyonacea</taxon>
        <taxon>Plexauridae</taxon>
        <taxon>Paramuricea</taxon>
    </lineage>
</organism>
<keyword evidence="1" id="KW-1015">Disulfide bond</keyword>
<accession>A0A6S7IWJ0</accession>
<comment type="caution">
    <text evidence="1">Lacks conserved residue(s) required for the propagation of feature annotation.</text>
</comment>
<evidence type="ECO:0000256" key="3">
    <source>
        <dbReference type="SAM" id="Phobius"/>
    </source>
</evidence>
<feature type="compositionally biased region" description="Basic and acidic residues" evidence="2">
    <location>
        <begin position="356"/>
        <end position="370"/>
    </location>
</feature>
<feature type="compositionally biased region" description="Polar residues" evidence="2">
    <location>
        <begin position="133"/>
        <end position="154"/>
    </location>
</feature>
<dbReference type="Proteomes" id="UP001152795">
    <property type="component" value="Unassembled WGS sequence"/>
</dbReference>
<evidence type="ECO:0000256" key="2">
    <source>
        <dbReference type="SAM" id="MobiDB-lite"/>
    </source>
</evidence>
<dbReference type="PANTHER" id="PTHR11905">
    <property type="entry name" value="ADAM A DISINTEGRIN AND METALLOPROTEASE DOMAIN"/>
    <property type="match status" value="1"/>
</dbReference>
<feature type="compositionally biased region" description="Polar residues" evidence="2">
    <location>
        <begin position="188"/>
        <end position="201"/>
    </location>
</feature>
<reference evidence="4" key="1">
    <citation type="submission" date="2020-04" db="EMBL/GenBank/DDBJ databases">
        <authorList>
            <person name="Alioto T."/>
            <person name="Alioto T."/>
            <person name="Gomez Garrido J."/>
        </authorList>
    </citation>
    <scope>NUCLEOTIDE SEQUENCE</scope>
    <source>
        <strain evidence="4">A484AB</strain>
    </source>
</reference>